<keyword evidence="4" id="KW-1185">Reference proteome</keyword>
<dbReference type="InParanoid" id="A0A6Q2X7P1"/>
<dbReference type="GO" id="GO:0005634">
    <property type="term" value="C:nucleus"/>
    <property type="evidence" value="ECO:0007669"/>
    <property type="project" value="TreeGrafter"/>
</dbReference>
<evidence type="ECO:0000259" key="2">
    <source>
        <dbReference type="PROSITE" id="PS50011"/>
    </source>
</evidence>
<sequence length="311" mass="35210">IMENYIQDSIIGTGAYGTVYKVKCVKTGEWFALKCHSYGAEDATVRELSCLTALKGHPNVINMLDCFVDQGLGIISTLMPYVPYTLSEVIHNGHGLKFQVYQGREIQLLPLTFVGHFSVQVANALSYMHRLNMVHRDLTPSNVLLTEDLTVKVADMGLSRLSSKRMSPTVVTEPYRAPELFDPKCQEYTCAIDMWSLGVMIADAMEGQVVFSGRKIHREPVSTYQIIVRTLCPKDHPSADIASWDPDTIIPNVMECEPVKRIVFRLLAFRENERLLAHALLEDTKWIKLSRMTREEKNMVIDRIARKGTQC</sequence>
<reference evidence="3" key="1">
    <citation type="submission" date="2025-08" db="UniProtKB">
        <authorList>
            <consortium name="Ensembl"/>
        </authorList>
    </citation>
    <scope>IDENTIFICATION</scope>
</reference>
<dbReference type="GeneTree" id="ENSGT00940000159758"/>
<dbReference type="InterPro" id="IPR017441">
    <property type="entry name" value="Protein_kinase_ATP_BS"/>
</dbReference>
<keyword evidence="1" id="KW-0067">ATP-binding</keyword>
<dbReference type="Bgee" id="ENSELUG00000032079">
    <property type="expression patterns" value="Expressed in head kidney and 4 other cell types or tissues"/>
</dbReference>
<proteinExistence type="predicted"/>
<evidence type="ECO:0000313" key="4">
    <source>
        <dbReference type="Proteomes" id="UP000265140"/>
    </source>
</evidence>
<dbReference type="Proteomes" id="UP000265140">
    <property type="component" value="Unassembled WGS sequence"/>
</dbReference>
<protein>
    <recommendedName>
        <fullName evidence="2">Protein kinase domain-containing protein</fullName>
    </recommendedName>
</protein>
<dbReference type="InterPro" id="IPR000719">
    <property type="entry name" value="Prot_kinase_dom"/>
</dbReference>
<feature type="domain" description="Protein kinase" evidence="2">
    <location>
        <begin position="5"/>
        <end position="287"/>
    </location>
</feature>
<evidence type="ECO:0000313" key="3">
    <source>
        <dbReference type="Ensembl" id="ENSELUP00000049423.2"/>
    </source>
</evidence>
<name>A0A6Q2X7P1_ESOLU</name>
<dbReference type="GO" id="GO:0044773">
    <property type="term" value="P:mitotic DNA damage checkpoint signaling"/>
    <property type="evidence" value="ECO:0007669"/>
    <property type="project" value="TreeGrafter"/>
</dbReference>
<dbReference type="GO" id="GO:0004674">
    <property type="term" value="F:protein serine/threonine kinase activity"/>
    <property type="evidence" value="ECO:0007669"/>
    <property type="project" value="TreeGrafter"/>
</dbReference>
<accession>A0A6Q2X7P1</accession>
<dbReference type="PANTHER" id="PTHR44167:SF24">
    <property type="entry name" value="SERINE_THREONINE-PROTEIN KINASE CHK2"/>
    <property type="match status" value="1"/>
</dbReference>
<organism evidence="3 4">
    <name type="scientific">Esox lucius</name>
    <name type="common">Northern pike</name>
    <dbReference type="NCBI Taxonomy" id="8010"/>
    <lineage>
        <taxon>Eukaryota</taxon>
        <taxon>Metazoa</taxon>
        <taxon>Chordata</taxon>
        <taxon>Craniata</taxon>
        <taxon>Vertebrata</taxon>
        <taxon>Euteleostomi</taxon>
        <taxon>Actinopterygii</taxon>
        <taxon>Neopterygii</taxon>
        <taxon>Teleostei</taxon>
        <taxon>Protacanthopterygii</taxon>
        <taxon>Esociformes</taxon>
        <taxon>Esocidae</taxon>
        <taxon>Esox</taxon>
    </lineage>
</organism>
<dbReference type="Gene3D" id="3.30.200.20">
    <property type="entry name" value="Phosphorylase Kinase, domain 1"/>
    <property type="match status" value="1"/>
</dbReference>
<dbReference type="OMA" id="MTYVPYT"/>
<feature type="binding site" evidence="1">
    <location>
        <position position="34"/>
    </location>
    <ligand>
        <name>ATP</name>
        <dbReference type="ChEBI" id="CHEBI:30616"/>
    </ligand>
</feature>
<dbReference type="PROSITE" id="PS00107">
    <property type="entry name" value="PROTEIN_KINASE_ATP"/>
    <property type="match status" value="1"/>
</dbReference>
<dbReference type="Pfam" id="PF00069">
    <property type="entry name" value="Pkinase"/>
    <property type="match status" value="1"/>
</dbReference>
<dbReference type="PROSITE" id="PS00109">
    <property type="entry name" value="PROTEIN_KINASE_TYR"/>
    <property type="match status" value="1"/>
</dbReference>
<dbReference type="InterPro" id="IPR008266">
    <property type="entry name" value="Tyr_kinase_AS"/>
</dbReference>
<dbReference type="Ensembl" id="ENSELUT00000073655.2">
    <property type="protein sequence ID" value="ENSELUP00000049423.2"/>
    <property type="gene ID" value="ENSELUG00000032079.2"/>
</dbReference>
<dbReference type="InterPro" id="IPR011009">
    <property type="entry name" value="Kinase-like_dom_sf"/>
</dbReference>
<dbReference type="Gene3D" id="1.10.510.10">
    <property type="entry name" value="Transferase(Phosphotransferase) domain 1"/>
    <property type="match status" value="1"/>
</dbReference>
<dbReference type="AlphaFoldDB" id="A0A6Q2X7P1"/>
<dbReference type="PANTHER" id="PTHR44167">
    <property type="entry name" value="OVARIAN-SPECIFIC SERINE/THREONINE-PROTEIN KINASE LOK-RELATED"/>
    <property type="match status" value="1"/>
</dbReference>
<dbReference type="PROSITE" id="PS50011">
    <property type="entry name" value="PROTEIN_KINASE_DOM"/>
    <property type="match status" value="1"/>
</dbReference>
<evidence type="ECO:0000256" key="1">
    <source>
        <dbReference type="PROSITE-ProRule" id="PRU10141"/>
    </source>
</evidence>
<keyword evidence="1" id="KW-0547">Nucleotide-binding</keyword>
<dbReference type="GO" id="GO:0005524">
    <property type="term" value="F:ATP binding"/>
    <property type="evidence" value="ECO:0007669"/>
    <property type="project" value="UniProtKB-UniRule"/>
</dbReference>
<dbReference type="SUPFAM" id="SSF56112">
    <property type="entry name" value="Protein kinase-like (PK-like)"/>
    <property type="match status" value="1"/>
</dbReference>
<reference evidence="3" key="2">
    <citation type="submission" date="2025-09" db="UniProtKB">
        <authorList>
            <consortium name="Ensembl"/>
        </authorList>
    </citation>
    <scope>IDENTIFICATION</scope>
</reference>